<feature type="transmembrane region" description="Helical" evidence="6">
    <location>
        <begin position="355"/>
        <end position="377"/>
    </location>
</feature>
<evidence type="ECO:0000256" key="3">
    <source>
        <dbReference type="ARBA" id="ARBA00022692"/>
    </source>
</evidence>
<sequence length="482" mass="53789">MSGLKKNIVFNTLLSVSQILFPLVTFPYASRILGPEGMGAVNFADNFITYFLIFSALGIPLYGVREIAKVKNDSIALGKVYSELIFIHLVTSLISILILLGISLSSNKLFANFELYQIGMAILLGNVFIAEWFFQGIEKFKYIAIRTVVIRLFTIVLLFALVHSVADRNTYYALNLVATVLAAATNMYSVSKLVKISFKDLKLKHHLKPLFIIFSNSIITTIYLVFDTIILGFLTSDVYVGYYSASMRISKISLAVIGVLSAVLLPRLTVAFKEENWITARLLLHKSINFVVFLSIPIAMGTYCLSAEIIRLFAGEKYLPAVSSLQILCFIVVFVGMAQVFAHQILLPLHQERKILYASLFGVFVSLGLNFLLIPIYKQNGAAISSLATEFSVTLLLFFFSFKLFRVKFPILETLQALVTSASFFLIKMLVLKISGVPIVVVIITVLLSGLVYLAMQVWVWKNKNVLEVLAGFGPLKFLQKI</sequence>
<dbReference type="InterPro" id="IPR002797">
    <property type="entry name" value="Polysacc_synth"/>
</dbReference>
<proteinExistence type="predicted"/>
<gene>
    <name evidence="8" type="ORF">EV200_103539</name>
    <name evidence="7" type="ORF">GCM10011413_27760</name>
</gene>
<keyword evidence="2" id="KW-1003">Cell membrane</keyword>
<feature type="transmembrane region" description="Helical" evidence="6">
    <location>
        <begin position="115"/>
        <end position="134"/>
    </location>
</feature>
<dbReference type="EMBL" id="BMJO01000004">
    <property type="protein sequence ID" value="GGE59765.1"/>
    <property type="molecule type" value="Genomic_DNA"/>
</dbReference>
<feature type="transmembrane region" description="Helical" evidence="6">
    <location>
        <begin position="172"/>
        <end position="190"/>
    </location>
</feature>
<evidence type="ECO:0000313" key="10">
    <source>
        <dbReference type="Proteomes" id="UP000622648"/>
    </source>
</evidence>
<feature type="transmembrane region" description="Helical" evidence="6">
    <location>
        <begin position="325"/>
        <end position="343"/>
    </location>
</feature>
<dbReference type="GO" id="GO:0005886">
    <property type="term" value="C:plasma membrane"/>
    <property type="evidence" value="ECO:0007669"/>
    <property type="project" value="UniProtKB-SubCell"/>
</dbReference>
<evidence type="ECO:0000256" key="1">
    <source>
        <dbReference type="ARBA" id="ARBA00004651"/>
    </source>
</evidence>
<accession>A0A4R2HG67</accession>
<reference evidence="10" key="2">
    <citation type="journal article" date="2019" name="Int. J. Syst. Evol. Microbiol.">
        <title>The Global Catalogue of Microorganisms (GCM) 10K type strain sequencing project: providing services to taxonomists for standard genome sequencing and annotation.</title>
        <authorList>
            <consortium name="The Broad Institute Genomics Platform"/>
            <consortium name="The Broad Institute Genome Sequencing Center for Infectious Disease"/>
            <person name="Wu L."/>
            <person name="Ma J."/>
        </authorList>
    </citation>
    <scope>NUCLEOTIDE SEQUENCE [LARGE SCALE GENOMIC DNA]</scope>
    <source>
        <strain evidence="10">CGMCC 1.15644</strain>
    </source>
</reference>
<dbReference type="PANTHER" id="PTHR30250:SF11">
    <property type="entry name" value="O-ANTIGEN TRANSPORTER-RELATED"/>
    <property type="match status" value="1"/>
</dbReference>
<feature type="transmembrane region" description="Helical" evidence="6">
    <location>
        <begin position="252"/>
        <end position="270"/>
    </location>
</feature>
<feature type="transmembrane region" description="Helical" evidence="6">
    <location>
        <begin position="7"/>
        <end position="27"/>
    </location>
</feature>
<comment type="subcellular location">
    <subcellularLocation>
        <location evidence="1">Cell membrane</location>
        <topology evidence="1">Multi-pass membrane protein</topology>
    </subcellularLocation>
</comment>
<dbReference type="Pfam" id="PF01943">
    <property type="entry name" value="Polysacc_synt"/>
    <property type="match status" value="1"/>
</dbReference>
<evidence type="ECO:0000313" key="8">
    <source>
        <dbReference type="EMBL" id="TCO27205.1"/>
    </source>
</evidence>
<feature type="transmembrane region" description="Helical" evidence="6">
    <location>
        <begin position="210"/>
        <end position="232"/>
    </location>
</feature>
<comment type="caution">
    <text evidence="8">The sequence shown here is derived from an EMBL/GenBank/DDBJ whole genome shotgun (WGS) entry which is preliminary data.</text>
</comment>
<dbReference type="CDD" id="cd13128">
    <property type="entry name" value="MATE_Wzx_like"/>
    <property type="match status" value="1"/>
</dbReference>
<feature type="transmembrane region" description="Helical" evidence="6">
    <location>
        <begin position="437"/>
        <end position="456"/>
    </location>
</feature>
<keyword evidence="3 6" id="KW-0812">Transmembrane</keyword>
<feature type="transmembrane region" description="Helical" evidence="6">
    <location>
        <begin position="143"/>
        <end position="166"/>
    </location>
</feature>
<evidence type="ECO:0000256" key="4">
    <source>
        <dbReference type="ARBA" id="ARBA00022989"/>
    </source>
</evidence>
<evidence type="ECO:0000313" key="9">
    <source>
        <dbReference type="Proteomes" id="UP000295684"/>
    </source>
</evidence>
<organism evidence="8 9">
    <name type="scientific">Pedobacter psychrotolerans</name>
    <dbReference type="NCBI Taxonomy" id="1843235"/>
    <lineage>
        <taxon>Bacteria</taxon>
        <taxon>Pseudomonadati</taxon>
        <taxon>Bacteroidota</taxon>
        <taxon>Sphingobacteriia</taxon>
        <taxon>Sphingobacteriales</taxon>
        <taxon>Sphingobacteriaceae</taxon>
        <taxon>Pedobacter</taxon>
    </lineage>
</organism>
<evidence type="ECO:0000256" key="2">
    <source>
        <dbReference type="ARBA" id="ARBA00022475"/>
    </source>
</evidence>
<protein>
    <submittedName>
        <fullName evidence="7">Flippase</fullName>
    </submittedName>
    <submittedName>
        <fullName evidence="8">O-antigen/teichoic acid export membrane protein</fullName>
    </submittedName>
</protein>
<dbReference type="Proteomes" id="UP000622648">
    <property type="component" value="Unassembled WGS sequence"/>
</dbReference>
<dbReference type="AlphaFoldDB" id="A0A4R2HG67"/>
<dbReference type="RefSeq" id="WP_132531861.1">
    <property type="nucleotide sequence ID" value="NZ_BMJO01000004.1"/>
</dbReference>
<dbReference type="Proteomes" id="UP000295684">
    <property type="component" value="Unassembled WGS sequence"/>
</dbReference>
<feature type="transmembrane region" description="Helical" evidence="6">
    <location>
        <begin position="414"/>
        <end position="431"/>
    </location>
</feature>
<feature type="transmembrane region" description="Helical" evidence="6">
    <location>
        <begin position="47"/>
        <end position="64"/>
    </location>
</feature>
<keyword evidence="5 6" id="KW-0472">Membrane</keyword>
<feature type="transmembrane region" description="Helical" evidence="6">
    <location>
        <begin position="290"/>
        <end position="313"/>
    </location>
</feature>
<keyword evidence="4 6" id="KW-1133">Transmembrane helix</keyword>
<keyword evidence="10" id="KW-1185">Reference proteome</keyword>
<dbReference type="OrthoDB" id="9815702at2"/>
<name>A0A4R2HG67_9SPHI</name>
<feature type="transmembrane region" description="Helical" evidence="6">
    <location>
        <begin position="84"/>
        <end position="103"/>
    </location>
</feature>
<dbReference type="InterPro" id="IPR050833">
    <property type="entry name" value="Poly_Biosynth_Transport"/>
</dbReference>
<dbReference type="PANTHER" id="PTHR30250">
    <property type="entry name" value="PST FAMILY PREDICTED COLANIC ACID TRANSPORTER"/>
    <property type="match status" value="1"/>
</dbReference>
<reference evidence="8 9" key="3">
    <citation type="submission" date="2019-03" db="EMBL/GenBank/DDBJ databases">
        <title>Genomic Encyclopedia of Type Strains, Phase IV (KMG-IV): sequencing the most valuable type-strain genomes for metagenomic binning, comparative biology and taxonomic classification.</title>
        <authorList>
            <person name="Goeker M."/>
        </authorList>
    </citation>
    <scope>NUCLEOTIDE SEQUENCE [LARGE SCALE GENOMIC DNA]</scope>
    <source>
        <strain evidence="8 9">DSM 103236</strain>
    </source>
</reference>
<evidence type="ECO:0000256" key="5">
    <source>
        <dbReference type="ARBA" id="ARBA00023136"/>
    </source>
</evidence>
<evidence type="ECO:0000313" key="7">
    <source>
        <dbReference type="EMBL" id="GGE59765.1"/>
    </source>
</evidence>
<evidence type="ECO:0000256" key="6">
    <source>
        <dbReference type="SAM" id="Phobius"/>
    </source>
</evidence>
<dbReference type="EMBL" id="SLWO01000003">
    <property type="protein sequence ID" value="TCO27205.1"/>
    <property type="molecule type" value="Genomic_DNA"/>
</dbReference>
<reference evidence="7" key="4">
    <citation type="submission" date="2024-05" db="EMBL/GenBank/DDBJ databases">
        <authorList>
            <person name="Sun Q."/>
            <person name="Zhou Y."/>
        </authorList>
    </citation>
    <scope>NUCLEOTIDE SEQUENCE</scope>
    <source>
        <strain evidence="7">CGMCC 1.15644</strain>
    </source>
</reference>
<reference evidence="7" key="1">
    <citation type="journal article" date="2014" name="Int. J. Syst. Evol. Microbiol.">
        <title>Complete genome of a new Firmicutes species belonging to the dominant human colonic microbiota ('Ruminococcus bicirculans') reveals two chromosomes and a selective capacity to utilize plant glucans.</title>
        <authorList>
            <consortium name="NISC Comparative Sequencing Program"/>
            <person name="Wegmann U."/>
            <person name="Louis P."/>
            <person name="Goesmann A."/>
            <person name="Henrissat B."/>
            <person name="Duncan S.H."/>
            <person name="Flint H.J."/>
        </authorList>
    </citation>
    <scope>NUCLEOTIDE SEQUENCE</scope>
    <source>
        <strain evidence="7">CGMCC 1.15644</strain>
    </source>
</reference>